<accession>A0A3B1BVK5</accession>
<evidence type="ECO:0000313" key="2">
    <source>
        <dbReference type="EMBL" id="VAX15914.1"/>
    </source>
</evidence>
<proteinExistence type="predicted"/>
<evidence type="ECO:0000259" key="1">
    <source>
        <dbReference type="Pfam" id="PF13192"/>
    </source>
</evidence>
<dbReference type="InterPro" id="IPR036249">
    <property type="entry name" value="Thioredoxin-like_sf"/>
</dbReference>
<gene>
    <name evidence="2" type="ORF">MNBD_NITROSPINAE02-1286</name>
</gene>
<name>A0A3B1BVK5_9ZZZZ</name>
<dbReference type="AlphaFoldDB" id="A0A3B1BVK5"/>
<dbReference type="Pfam" id="PF13192">
    <property type="entry name" value="Thioredoxin_3"/>
    <property type="match status" value="1"/>
</dbReference>
<feature type="domain" description="Thioredoxin-like fold" evidence="1">
    <location>
        <begin position="6"/>
        <end position="67"/>
    </location>
</feature>
<dbReference type="EMBL" id="UOGE01000002">
    <property type="protein sequence ID" value="VAX15914.1"/>
    <property type="molecule type" value="Genomic_DNA"/>
</dbReference>
<protein>
    <recommendedName>
        <fullName evidence="1">Thioredoxin-like fold domain-containing protein</fullName>
    </recommendedName>
</protein>
<reference evidence="2" key="1">
    <citation type="submission" date="2018-06" db="EMBL/GenBank/DDBJ databases">
        <authorList>
            <person name="Zhirakovskaya E."/>
        </authorList>
    </citation>
    <scope>NUCLEOTIDE SEQUENCE</scope>
</reference>
<organism evidence="2">
    <name type="scientific">hydrothermal vent metagenome</name>
    <dbReference type="NCBI Taxonomy" id="652676"/>
    <lineage>
        <taxon>unclassified sequences</taxon>
        <taxon>metagenomes</taxon>
        <taxon>ecological metagenomes</taxon>
    </lineage>
</organism>
<sequence length="89" mass="9041">MTDKRKIEVFSAGCPVCENSVELVKSLSCPSCEVTVLDMNNEEVATRAKSLGVGSVPAVVIDGELASCCDGRGPDAATLKAAGLGQAIG</sequence>
<dbReference type="SUPFAM" id="SSF52833">
    <property type="entry name" value="Thioredoxin-like"/>
    <property type="match status" value="1"/>
</dbReference>
<dbReference type="InterPro" id="IPR012336">
    <property type="entry name" value="Thioredoxin-like_fold"/>
</dbReference>
<dbReference type="Gene3D" id="3.40.30.10">
    <property type="entry name" value="Glutaredoxin"/>
    <property type="match status" value="1"/>
</dbReference>